<dbReference type="InterPro" id="IPR020084">
    <property type="entry name" value="NUDIX_hydrolase_CS"/>
</dbReference>
<evidence type="ECO:0000313" key="8">
    <source>
        <dbReference type="Proteomes" id="UP000001691"/>
    </source>
</evidence>
<dbReference type="GO" id="GO:0004081">
    <property type="term" value="F:bis(5'-nucleosyl)-tetraphosphatase (asymmetrical) activity"/>
    <property type="evidence" value="ECO:0007669"/>
    <property type="project" value="TreeGrafter"/>
</dbReference>
<accession>B1GZ33</accession>
<feature type="domain" description="Nudix hydrolase" evidence="6">
    <location>
        <begin position="2"/>
        <end position="141"/>
    </location>
</feature>
<evidence type="ECO:0000256" key="4">
    <source>
        <dbReference type="ARBA" id="ARBA00022801"/>
    </source>
</evidence>
<name>B1GZ33_ENDTX</name>
<sequence length="155" mass="18011">MLKEFSCGAVLYKMKNDNPLFLLVNSKRSRIWGFPKGHIENCESEIETARREIFEETGIKNISFIKNFRQEDVYIIDDTASRTDERQVEKHSIYFLASALEDASDFDKNEILELKWANINQARDMLSFANQKKIVNLAAYNLIIGGQHEQSAFKR</sequence>
<dbReference type="STRING" id="471821.TGRD_032"/>
<dbReference type="Gene3D" id="3.90.79.10">
    <property type="entry name" value="Nucleoside Triphosphate Pyrophosphohydrolase"/>
    <property type="match status" value="1"/>
</dbReference>
<dbReference type="CDD" id="cd03428">
    <property type="entry name" value="NUDIX_Ap4A_Nudt2"/>
    <property type="match status" value="1"/>
</dbReference>
<dbReference type="AlphaFoldDB" id="B1GZ33"/>
<evidence type="ECO:0000256" key="5">
    <source>
        <dbReference type="ARBA" id="ARBA00032644"/>
    </source>
</evidence>
<dbReference type="PROSITE" id="PS00893">
    <property type="entry name" value="NUDIX_BOX"/>
    <property type="match status" value="1"/>
</dbReference>
<organism evidence="7 8">
    <name type="scientific">Endomicrobium trichonymphae</name>
    <dbReference type="NCBI Taxonomy" id="1408204"/>
    <lineage>
        <taxon>Bacteria</taxon>
        <taxon>Pseudomonadati</taxon>
        <taxon>Elusimicrobiota</taxon>
        <taxon>Endomicrobiia</taxon>
        <taxon>Endomicrobiales</taxon>
        <taxon>Endomicrobiaceae</taxon>
        <taxon>Candidatus Endomicrobiellum</taxon>
    </lineage>
</organism>
<dbReference type="GO" id="GO:0000166">
    <property type="term" value="F:nucleotide binding"/>
    <property type="evidence" value="ECO:0007669"/>
    <property type="project" value="UniProtKB-KW"/>
</dbReference>
<dbReference type="KEGG" id="rsd:TGRD_032"/>
<dbReference type="PROSITE" id="PS51462">
    <property type="entry name" value="NUDIX"/>
    <property type="match status" value="1"/>
</dbReference>
<keyword evidence="4" id="KW-0378">Hydrolase</keyword>
<dbReference type="EMBL" id="AP009510">
    <property type="protein sequence ID" value="BAG13515.1"/>
    <property type="molecule type" value="Genomic_DNA"/>
</dbReference>
<reference evidence="8" key="1">
    <citation type="journal article" date="2008" name="Proc. Natl. Acad. Sci. U.S.A.">
        <title>Complete genome of the uncultured termite group 1 bacteria in a single host protist cell.</title>
        <authorList>
            <person name="Hongoh Y."/>
            <person name="Sharma V.K."/>
            <person name="Prakash T."/>
            <person name="Noda S."/>
            <person name="Taylor T.D."/>
            <person name="Kudo T."/>
            <person name="Sakaki Y."/>
            <person name="Toyoda A."/>
            <person name="Hattori M."/>
            <person name="Ohkuma M."/>
        </authorList>
    </citation>
    <scope>NUCLEOTIDE SEQUENCE [LARGE SCALE GENOMIC DNA]</scope>
    <source>
        <strain evidence="8">Rs-D17 genomovar Ri2008</strain>
    </source>
</reference>
<dbReference type="Proteomes" id="UP000001691">
    <property type="component" value="Chromosome"/>
</dbReference>
<dbReference type="InterPro" id="IPR003565">
    <property type="entry name" value="Tetra_PHTase"/>
</dbReference>
<dbReference type="GO" id="GO:0006167">
    <property type="term" value="P:AMP biosynthetic process"/>
    <property type="evidence" value="ECO:0007669"/>
    <property type="project" value="TreeGrafter"/>
</dbReference>
<evidence type="ECO:0000256" key="1">
    <source>
        <dbReference type="ARBA" id="ARBA00005582"/>
    </source>
</evidence>
<dbReference type="SUPFAM" id="SSF55811">
    <property type="entry name" value="Nudix"/>
    <property type="match status" value="1"/>
</dbReference>
<dbReference type="PANTHER" id="PTHR21340:SF0">
    <property type="entry name" value="BIS(5'-NUCLEOSYL)-TETRAPHOSPHATASE [ASYMMETRICAL]"/>
    <property type="match status" value="1"/>
</dbReference>
<dbReference type="Pfam" id="PF00293">
    <property type="entry name" value="NUDIX"/>
    <property type="match status" value="1"/>
</dbReference>
<keyword evidence="8" id="KW-1185">Reference proteome</keyword>
<dbReference type="RefSeq" id="WP_015423044.1">
    <property type="nucleotide sequence ID" value="NC_020419.1"/>
</dbReference>
<dbReference type="InterPro" id="IPR051325">
    <property type="entry name" value="Nudix_hydrolase_domain"/>
</dbReference>
<dbReference type="InterPro" id="IPR000086">
    <property type="entry name" value="NUDIX_hydrolase_dom"/>
</dbReference>
<comment type="similarity">
    <text evidence="1">Belongs to the Nudix hydrolase family.</text>
</comment>
<keyword evidence="3" id="KW-0547">Nucleotide-binding</keyword>
<dbReference type="HOGENOM" id="CLU_037162_14_4_0"/>
<evidence type="ECO:0000256" key="3">
    <source>
        <dbReference type="ARBA" id="ARBA00022741"/>
    </source>
</evidence>
<evidence type="ECO:0000313" key="7">
    <source>
        <dbReference type="EMBL" id="BAG13515.1"/>
    </source>
</evidence>
<dbReference type="InterPro" id="IPR015797">
    <property type="entry name" value="NUDIX_hydrolase-like_dom_sf"/>
</dbReference>
<dbReference type="PANTHER" id="PTHR21340">
    <property type="entry name" value="DIADENOSINE 5,5-P1,P4-TETRAPHOSPHATE PYROPHOSPHOHYDROLASE MUTT"/>
    <property type="match status" value="1"/>
</dbReference>
<dbReference type="GO" id="GO:0006754">
    <property type="term" value="P:ATP biosynthetic process"/>
    <property type="evidence" value="ECO:0007669"/>
    <property type="project" value="TreeGrafter"/>
</dbReference>
<evidence type="ECO:0000256" key="2">
    <source>
        <dbReference type="ARBA" id="ARBA00018911"/>
    </source>
</evidence>
<protein>
    <recommendedName>
        <fullName evidence="2">Bis(5'-nucleosyl)-tetraphosphatase [asymmetrical]</fullName>
    </recommendedName>
    <alternativeName>
        <fullName evidence="5">Diadenosine 5',5'''-P1,P4-tetraphosphate asymmetrical hydrolase</fullName>
    </alternativeName>
</protein>
<evidence type="ECO:0000259" key="6">
    <source>
        <dbReference type="PROSITE" id="PS51462"/>
    </source>
</evidence>
<proteinExistence type="inferred from homology"/>
<gene>
    <name evidence="7" type="ordered locus">TGRD_032</name>
</gene>